<evidence type="ECO:0000259" key="10">
    <source>
        <dbReference type="Pfam" id="PF08448"/>
    </source>
</evidence>
<dbReference type="Gene3D" id="3.30.450.280">
    <property type="entry name" value="GAF domain"/>
    <property type="match status" value="1"/>
</dbReference>
<feature type="domain" description="Histidine kinase PdtaS GAF" evidence="11">
    <location>
        <begin position="4"/>
        <end position="144"/>
    </location>
</feature>
<dbReference type="SUPFAM" id="SSF55874">
    <property type="entry name" value="ATPase domain of HSP90 chaperone/DNA topoisomerase II/histidine kinase"/>
    <property type="match status" value="1"/>
</dbReference>
<dbReference type="EMBL" id="CP134879">
    <property type="protein sequence ID" value="WNM23895.1"/>
    <property type="molecule type" value="Genomic_DNA"/>
</dbReference>
<dbReference type="GO" id="GO:0005524">
    <property type="term" value="F:ATP binding"/>
    <property type="evidence" value="ECO:0007669"/>
    <property type="project" value="UniProtKB-KW"/>
</dbReference>
<dbReference type="EC" id="2.7.13.3" evidence="2"/>
<accession>A0AA96FBI8</accession>
<dbReference type="InterPro" id="IPR003594">
    <property type="entry name" value="HATPase_dom"/>
</dbReference>
<feature type="domain" description="Signal transduction histidine kinase subgroup 2 dimerisation and phosphoacceptor" evidence="9">
    <location>
        <begin position="292"/>
        <end position="356"/>
    </location>
</feature>
<dbReference type="PANTHER" id="PTHR41523">
    <property type="entry name" value="TWO-COMPONENT SYSTEM SENSOR PROTEIN"/>
    <property type="match status" value="1"/>
</dbReference>
<dbReference type="Pfam" id="PF12282">
    <property type="entry name" value="GAF_PdtaS"/>
    <property type="match status" value="1"/>
</dbReference>
<keyword evidence="7" id="KW-0067">ATP-binding</keyword>
<keyword evidence="6 13" id="KW-0418">Kinase</keyword>
<dbReference type="Pfam" id="PF02518">
    <property type="entry name" value="HATPase_c"/>
    <property type="match status" value="1"/>
</dbReference>
<evidence type="ECO:0000256" key="1">
    <source>
        <dbReference type="ARBA" id="ARBA00000085"/>
    </source>
</evidence>
<dbReference type="InterPro" id="IPR038424">
    <property type="entry name" value="H_kinase_PdtaS_GAF_sf"/>
</dbReference>
<name>A0AA96FBI8_9MICO</name>
<evidence type="ECO:0000256" key="5">
    <source>
        <dbReference type="ARBA" id="ARBA00022741"/>
    </source>
</evidence>
<evidence type="ECO:0000256" key="4">
    <source>
        <dbReference type="ARBA" id="ARBA00022679"/>
    </source>
</evidence>
<dbReference type="InterPro" id="IPR022066">
    <property type="entry name" value="PdtaS_GAF"/>
</dbReference>
<feature type="domain" description="Histidine kinase/HSP90-like ATPase" evidence="8">
    <location>
        <begin position="390"/>
        <end position="481"/>
    </location>
</feature>
<evidence type="ECO:0000313" key="12">
    <source>
        <dbReference type="EMBL" id="WNM23895.1"/>
    </source>
</evidence>
<dbReference type="Pfam" id="PF08448">
    <property type="entry name" value="PAS_4"/>
    <property type="match status" value="1"/>
</dbReference>
<dbReference type="KEGG" id="dcp:RN607_11080"/>
<dbReference type="Proteomes" id="UP001303408">
    <property type="component" value="Chromosome"/>
</dbReference>
<dbReference type="Proteomes" id="UP001304125">
    <property type="component" value="Chromosome"/>
</dbReference>
<sequence>MASLREIAERYGALTDAEAECLSLLAEDWQIIADLSFADLVMWRPVEQGFVAIAQCRPSTGPTVHQDDVVGTFAAEGRVGHLRRAFESGELVASREPRWDETYAVREDALPVVLDGRPIAVLTREVSQAVSRSSSRLELNYKGAADDILRMVTRGEFPMPTSVTGPRRGAPRVGDGVLRLDAAGHVTYASPNALSCFHRLGLTGPLINKSLPREASAILLDKGQMDETLAMVVMGRAAWRTDIESNGAALSLRAIPVTENGVRHGAVLLCRDVSELRRRERELITKDATIREIHHRVKNNLQTVAALLRLQSRRVEAPEAKEALAEAMRRVSTIALVHETLSGTLDELVNFDDLARRSMRMAAEVASPGVQVSIVREGDFGMIPAQWASSLALVITELVTNAVEHGFGGKERGVITVQSERFAGGDRLKVTILDDGIGLSGNPTGLGSSIVRTLVENELDGSIEWTVREPGPGSAVTLDVRVGEGRGEGRY</sequence>
<dbReference type="InterPro" id="IPR013656">
    <property type="entry name" value="PAS_4"/>
</dbReference>
<keyword evidence="3" id="KW-0597">Phosphoprotein</keyword>
<dbReference type="EMBL" id="CP134880">
    <property type="protein sequence ID" value="WNM26734.1"/>
    <property type="molecule type" value="Genomic_DNA"/>
</dbReference>
<evidence type="ECO:0000259" key="8">
    <source>
        <dbReference type="Pfam" id="PF02518"/>
    </source>
</evidence>
<keyword evidence="5" id="KW-0547">Nucleotide-binding</keyword>
<feature type="domain" description="PAS fold-4" evidence="10">
    <location>
        <begin position="173"/>
        <end position="278"/>
    </location>
</feature>
<evidence type="ECO:0000259" key="11">
    <source>
        <dbReference type="Pfam" id="PF12282"/>
    </source>
</evidence>
<evidence type="ECO:0000256" key="3">
    <source>
        <dbReference type="ARBA" id="ARBA00022553"/>
    </source>
</evidence>
<organism evidence="13">
    <name type="scientific">Demequina capsici</name>
    <dbReference type="NCBI Taxonomy" id="3075620"/>
    <lineage>
        <taxon>Bacteria</taxon>
        <taxon>Bacillati</taxon>
        <taxon>Actinomycetota</taxon>
        <taxon>Actinomycetes</taxon>
        <taxon>Micrococcales</taxon>
        <taxon>Demequinaceae</taxon>
        <taxon>Demequina</taxon>
    </lineage>
</organism>
<dbReference type="Gene3D" id="3.30.565.10">
    <property type="entry name" value="Histidine kinase-like ATPase, C-terminal domain"/>
    <property type="match status" value="1"/>
</dbReference>
<dbReference type="InterPro" id="IPR036890">
    <property type="entry name" value="HATPase_C_sf"/>
</dbReference>
<dbReference type="PANTHER" id="PTHR41523:SF8">
    <property type="entry name" value="ETHYLENE RESPONSE SENSOR PROTEIN"/>
    <property type="match status" value="1"/>
</dbReference>
<dbReference type="Pfam" id="PF07568">
    <property type="entry name" value="HisKA_2"/>
    <property type="match status" value="1"/>
</dbReference>
<proteinExistence type="predicted"/>
<dbReference type="Gene3D" id="3.30.450.20">
    <property type="entry name" value="PAS domain"/>
    <property type="match status" value="1"/>
</dbReference>
<evidence type="ECO:0000256" key="7">
    <source>
        <dbReference type="ARBA" id="ARBA00022840"/>
    </source>
</evidence>
<reference evidence="13 14" key="1">
    <citation type="submission" date="2023-09" db="EMBL/GenBank/DDBJ databases">
        <title>Demequina sp. a novel bacteria isolated from Capsicum annuum.</title>
        <authorList>
            <person name="Humaira Z."/>
            <person name="Lee J."/>
            <person name="Cho D."/>
        </authorList>
    </citation>
    <scope>NUCLEOTIDE SEQUENCE</scope>
    <source>
        <strain evidence="12 14">OYTSA14</strain>
        <strain evidence="13">PMTSA13</strain>
    </source>
</reference>
<evidence type="ECO:0000259" key="9">
    <source>
        <dbReference type="Pfam" id="PF07568"/>
    </source>
</evidence>
<gene>
    <name evidence="12" type="ORF">RN606_11080</name>
    <name evidence="13" type="ORF">RN607_11080</name>
</gene>
<keyword evidence="14" id="KW-1185">Reference proteome</keyword>
<dbReference type="RefSeq" id="WP_313497160.1">
    <property type="nucleotide sequence ID" value="NZ_CP134879.1"/>
</dbReference>
<evidence type="ECO:0000313" key="14">
    <source>
        <dbReference type="Proteomes" id="UP001304125"/>
    </source>
</evidence>
<keyword evidence="4" id="KW-0808">Transferase</keyword>
<dbReference type="GO" id="GO:0004673">
    <property type="term" value="F:protein histidine kinase activity"/>
    <property type="evidence" value="ECO:0007669"/>
    <property type="project" value="UniProtKB-EC"/>
</dbReference>
<evidence type="ECO:0000313" key="13">
    <source>
        <dbReference type="EMBL" id="WNM26734.1"/>
    </source>
</evidence>
<accession>A0AA96J723</accession>
<evidence type="ECO:0000256" key="2">
    <source>
        <dbReference type="ARBA" id="ARBA00012438"/>
    </source>
</evidence>
<dbReference type="InterPro" id="IPR011495">
    <property type="entry name" value="Sig_transdc_His_kin_sub2_dim/P"/>
</dbReference>
<comment type="catalytic activity">
    <reaction evidence="1">
        <text>ATP + protein L-histidine = ADP + protein N-phospho-L-histidine.</text>
        <dbReference type="EC" id="2.7.13.3"/>
    </reaction>
</comment>
<evidence type="ECO:0000256" key="6">
    <source>
        <dbReference type="ARBA" id="ARBA00022777"/>
    </source>
</evidence>
<protein>
    <recommendedName>
        <fullName evidence="2">histidine kinase</fullName>
        <ecNumber evidence="2">2.7.13.3</ecNumber>
    </recommendedName>
</protein>
<dbReference type="AlphaFoldDB" id="A0AA96FBI8"/>